<evidence type="ECO:0000256" key="4">
    <source>
        <dbReference type="ARBA" id="ARBA00035481"/>
    </source>
</evidence>
<evidence type="ECO:0000256" key="3">
    <source>
        <dbReference type="ARBA" id="ARBA00023274"/>
    </source>
</evidence>
<dbReference type="Gene3D" id="3.30.70.330">
    <property type="match status" value="1"/>
</dbReference>
<dbReference type="GO" id="GO:0003735">
    <property type="term" value="F:structural constituent of ribosome"/>
    <property type="evidence" value="ECO:0007669"/>
    <property type="project" value="InterPro"/>
</dbReference>
<evidence type="ECO:0000313" key="5">
    <source>
        <dbReference type="EMBL" id="OHA35159.1"/>
    </source>
</evidence>
<accession>A0A1G2NI75</accession>
<reference evidence="5 6" key="1">
    <citation type="journal article" date="2016" name="Nat. Commun.">
        <title>Thousands of microbial genomes shed light on interconnected biogeochemical processes in an aquifer system.</title>
        <authorList>
            <person name="Anantharaman K."/>
            <person name="Brown C.T."/>
            <person name="Hug L.A."/>
            <person name="Sharon I."/>
            <person name="Castelle C.J."/>
            <person name="Probst A.J."/>
            <person name="Thomas B.C."/>
            <person name="Singh A."/>
            <person name="Wilkins M.J."/>
            <person name="Karaoz U."/>
            <person name="Brodie E.L."/>
            <person name="Williams K.H."/>
            <person name="Hubbard S.S."/>
            <person name="Banfield J.F."/>
        </authorList>
    </citation>
    <scope>NUCLEOTIDE SEQUENCE [LARGE SCALE GENOMIC DNA]</scope>
</reference>
<organism evidence="5 6">
    <name type="scientific">Candidatus Taylorbacteria bacterium RIFCSPLOWO2_01_FULL_48_100</name>
    <dbReference type="NCBI Taxonomy" id="1802322"/>
    <lineage>
        <taxon>Bacteria</taxon>
        <taxon>Candidatus Tayloriibacteriota</taxon>
    </lineage>
</organism>
<comment type="similarity">
    <text evidence="1">Belongs to the universal ribosomal protein uL23 family.</text>
</comment>
<dbReference type="AlphaFoldDB" id="A0A1G2NI75"/>
<comment type="caution">
    <text evidence="5">The sequence shown here is derived from an EMBL/GenBank/DDBJ whole genome shotgun (WGS) entry which is preliminary data.</text>
</comment>
<name>A0A1G2NI75_9BACT</name>
<dbReference type="SUPFAM" id="SSF54189">
    <property type="entry name" value="Ribosomal proteins S24e, L23 and L15e"/>
    <property type="match status" value="1"/>
</dbReference>
<dbReference type="Proteomes" id="UP000177797">
    <property type="component" value="Unassembled WGS sequence"/>
</dbReference>
<keyword evidence="3" id="KW-0687">Ribonucleoprotein</keyword>
<dbReference type="InterPro" id="IPR012678">
    <property type="entry name" value="Ribosomal_uL23/eL15/eS24_sf"/>
</dbReference>
<evidence type="ECO:0000256" key="1">
    <source>
        <dbReference type="ARBA" id="ARBA00006700"/>
    </source>
</evidence>
<dbReference type="GO" id="GO:0006412">
    <property type="term" value="P:translation"/>
    <property type="evidence" value="ECO:0007669"/>
    <property type="project" value="InterPro"/>
</dbReference>
<dbReference type="InterPro" id="IPR012677">
    <property type="entry name" value="Nucleotide-bd_a/b_plait_sf"/>
</dbReference>
<dbReference type="Pfam" id="PF00276">
    <property type="entry name" value="Ribosomal_L23"/>
    <property type="match status" value="1"/>
</dbReference>
<sequence length="84" mass="9361">MERPRISEKATTLATESCYVFEVSRTANKYLIAQAVKALYNAVPKQVRMLPIPKKKLFARGKLGTTGGGKKAYVFLKKGDKIEL</sequence>
<protein>
    <recommendedName>
        <fullName evidence="4">50S ribosomal protein L23</fullName>
    </recommendedName>
</protein>
<dbReference type="InterPro" id="IPR013025">
    <property type="entry name" value="Ribosomal_uL23-like"/>
</dbReference>
<evidence type="ECO:0000256" key="2">
    <source>
        <dbReference type="ARBA" id="ARBA00022980"/>
    </source>
</evidence>
<evidence type="ECO:0000313" key="6">
    <source>
        <dbReference type="Proteomes" id="UP000177797"/>
    </source>
</evidence>
<dbReference type="GO" id="GO:1990904">
    <property type="term" value="C:ribonucleoprotein complex"/>
    <property type="evidence" value="ECO:0007669"/>
    <property type="project" value="UniProtKB-KW"/>
</dbReference>
<dbReference type="EMBL" id="MHSA01000001">
    <property type="protein sequence ID" value="OHA35159.1"/>
    <property type="molecule type" value="Genomic_DNA"/>
</dbReference>
<keyword evidence="2 5" id="KW-0689">Ribosomal protein</keyword>
<gene>
    <name evidence="5" type="ORF">A2938_01735</name>
</gene>
<dbReference type="GO" id="GO:0005840">
    <property type="term" value="C:ribosome"/>
    <property type="evidence" value="ECO:0007669"/>
    <property type="project" value="UniProtKB-KW"/>
</dbReference>
<proteinExistence type="inferred from homology"/>